<keyword evidence="5" id="KW-0430">Lectin</keyword>
<dbReference type="PRINTS" id="PR01433">
    <property type="entry name" value="POLYCYSTIN2"/>
</dbReference>
<evidence type="ECO:0000256" key="10">
    <source>
        <dbReference type="ARBA" id="ARBA00023180"/>
    </source>
</evidence>
<reference evidence="22" key="1">
    <citation type="submission" date="2025-08" db="UniProtKB">
        <authorList>
            <consortium name="RefSeq"/>
        </authorList>
    </citation>
    <scope>IDENTIFICATION</scope>
    <source>
        <tissue evidence="22">Brain</tissue>
    </source>
</reference>
<feature type="transmembrane region" description="Helical" evidence="14">
    <location>
        <begin position="2252"/>
        <end position="2269"/>
    </location>
</feature>
<feature type="signal peptide" evidence="15">
    <location>
        <begin position="1"/>
        <end position="18"/>
    </location>
</feature>
<feature type="domain" description="REJ" evidence="20">
    <location>
        <begin position="849"/>
        <end position="1128"/>
    </location>
</feature>
<keyword evidence="8 14" id="KW-0472">Membrane</keyword>
<keyword evidence="7 14" id="KW-1133">Transmembrane helix</keyword>
<protein>
    <submittedName>
        <fullName evidence="22">Polycystic kidney disease protein 1-like 2</fullName>
    </submittedName>
</protein>
<evidence type="ECO:0000256" key="2">
    <source>
        <dbReference type="ARBA" id="ARBA00007200"/>
    </source>
</evidence>
<feature type="transmembrane region" description="Helical" evidence="14">
    <location>
        <begin position="2301"/>
        <end position="2321"/>
    </location>
</feature>
<dbReference type="Gene3D" id="2.60.60.20">
    <property type="entry name" value="PLAT/LH2 domain"/>
    <property type="match status" value="1"/>
</dbReference>
<feature type="region of interest" description="Disordered" evidence="13">
    <location>
        <begin position="772"/>
        <end position="803"/>
    </location>
</feature>
<feature type="domain" description="PLAT" evidence="17">
    <location>
        <begin position="1394"/>
        <end position="1511"/>
    </location>
</feature>
<feature type="transmembrane region" description="Helical" evidence="14">
    <location>
        <begin position="1349"/>
        <end position="1369"/>
    </location>
</feature>
<dbReference type="Gene3D" id="1.10.287.70">
    <property type="match status" value="1"/>
</dbReference>
<evidence type="ECO:0000259" key="18">
    <source>
        <dbReference type="PROSITE" id="PS50221"/>
    </source>
</evidence>
<feature type="region of interest" description="Disordered" evidence="13">
    <location>
        <begin position="1807"/>
        <end position="1830"/>
    </location>
</feature>
<dbReference type="InterPro" id="IPR046791">
    <property type="entry name" value="Polycystin_dom"/>
</dbReference>
<dbReference type="InterPro" id="IPR016187">
    <property type="entry name" value="CTDL_fold"/>
</dbReference>
<feature type="domain" description="GAIN-B" evidence="18">
    <location>
        <begin position="1167"/>
        <end position="1336"/>
    </location>
</feature>
<comment type="caution">
    <text evidence="12">Lacks conserved residue(s) required for the propagation of feature annotation.</text>
</comment>
<keyword evidence="4 15" id="KW-0732">Signal</keyword>
<dbReference type="FunFam" id="1.10.287.70:FF:000086">
    <property type="entry name" value="Polycystic kidney disease 2"/>
    <property type="match status" value="1"/>
</dbReference>
<dbReference type="GO" id="GO:0005509">
    <property type="term" value="F:calcium ion binding"/>
    <property type="evidence" value="ECO:0007669"/>
    <property type="project" value="InterPro"/>
</dbReference>
<keyword evidence="10" id="KW-0325">Glycoprotein</keyword>
<dbReference type="InterPro" id="IPR001024">
    <property type="entry name" value="PLAT/LH2_dom"/>
</dbReference>
<evidence type="ECO:0000256" key="15">
    <source>
        <dbReference type="SAM" id="SignalP"/>
    </source>
</evidence>
<evidence type="ECO:0000256" key="12">
    <source>
        <dbReference type="PROSITE-ProRule" id="PRU00152"/>
    </source>
</evidence>
<evidence type="ECO:0000313" key="22">
    <source>
        <dbReference type="RefSeq" id="XP_018543057.1"/>
    </source>
</evidence>
<dbReference type="InterPro" id="IPR016186">
    <property type="entry name" value="C-type_lectin-like/link_sf"/>
</dbReference>
<evidence type="ECO:0000256" key="11">
    <source>
        <dbReference type="PIRSR" id="PIRSR603915-2"/>
    </source>
</evidence>
<dbReference type="PANTHER" id="PTHR10877:SF134">
    <property type="entry name" value="POLYCYSTIN-1-LIKE PROTEIN 2"/>
    <property type="match status" value="1"/>
</dbReference>
<organism evidence="21 22">
    <name type="scientific">Lates calcarifer</name>
    <name type="common">Barramundi</name>
    <name type="synonym">Holocentrus calcarifer</name>
    <dbReference type="NCBI Taxonomy" id="8187"/>
    <lineage>
        <taxon>Eukaryota</taxon>
        <taxon>Metazoa</taxon>
        <taxon>Chordata</taxon>
        <taxon>Craniata</taxon>
        <taxon>Vertebrata</taxon>
        <taxon>Euteleostomi</taxon>
        <taxon>Actinopterygii</taxon>
        <taxon>Neopterygii</taxon>
        <taxon>Teleostei</taxon>
        <taxon>Neoteleostei</taxon>
        <taxon>Acanthomorphata</taxon>
        <taxon>Carangaria</taxon>
        <taxon>Carangaria incertae sedis</taxon>
        <taxon>Centropomidae</taxon>
        <taxon>Lates</taxon>
    </lineage>
</organism>
<evidence type="ECO:0000256" key="3">
    <source>
        <dbReference type="ARBA" id="ARBA00022692"/>
    </source>
</evidence>
<feature type="domain" description="SUEL-type lectin" evidence="19">
    <location>
        <begin position="163"/>
        <end position="255"/>
    </location>
</feature>
<evidence type="ECO:0000256" key="7">
    <source>
        <dbReference type="ARBA" id="ARBA00022989"/>
    </source>
</evidence>
<dbReference type="InterPro" id="IPR001304">
    <property type="entry name" value="C-type_lectin-like"/>
</dbReference>
<accession>A0AAJ7PZY5</accession>
<feature type="transmembrane region" description="Helical" evidence="14">
    <location>
        <begin position="2402"/>
        <end position="2428"/>
    </location>
</feature>
<dbReference type="InterPro" id="IPR000922">
    <property type="entry name" value="Lectin_gal-bd_dom"/>
</dbReference>
<gene>
    <name evidence="22" type="primary">LOC108890611</name>
</gene>
<feature type="chain" id="PRO_5042582827" evidence="15">
    <location>
        <begin position="19"/>
        <end position="2490"/>
    </location>
</feature>
<dbReference type="InterPro" id="IPR051223">
    <property type="entry name" value="Polycystin"/>
</dbReference>
<dbReference type="Pfam" id="PF02140">
    <property type="entry name" value="SUEL_Lectin"/>
    <property type="match status" value="1"/>
</dbReference>
<keyword evidence="9" id="KW-1015">Disulfide bond</keyword>
<dbReference type="CDD" id="cd00037">
    <property type="entry name" value="CLECT"/>
    <property type="match status" value="1"/>
</dbReference>
<dbReference type="CDD" id="cd22831">
    <property type="entry name" value="Gal_Rha_Lectin_PKD1L2"/>
    <property type="match status" value="1"/>
</dbReference>
<dbReference type="SMART" id="SM00034">
    <property type="entry name" value="CLECT"/>
    <property type="match status" value="1"/>
</dbReference>
<comment type="subcellular location">
    <subcellularLocation>
        <location evidence="1">Membrane</location>
        <topology evidence="1">Multi-pass membrane protein</topology>
    </subcellularLocation>
</comment>
<dbReference type="PROSITE" id="PS50228">
    <property type="entry name" value="SUEL_LECTIN"/>
    <property type="match status" value="1"/>
</dbReference>
<dbReference type="GO" id="GO:0050982">
    <property type="term" value="P:detection of mechanical stimulus"/>
    <property type="evidence" value="ECO:0007669"/>
    <property type="project" value="TreeGrafter"/>
</dbReference>
<name>A0AAJ7PZY5_LATCA</name>
<dbReference type="InterPro" id="IPR000203">
    <property type="entry name" value="GPS"/>
</dbReference>
<feature type="compositionally biased region" description="Basic and acidic residues" evidence="13">
    <location>
        <begin position="1625"/>
        <end position="1635"/>
    </location>
</feature>
<feature type="disulfide bond" evidence="11">
    <location>
        <begin position="2062"/>
        <end position="2075"/>
    </location>
</feature>
<dbReference type="Pfam" id="PF00059">
    <property type="entry name" value="Lectin_C"/>
    <property type="match status" value="1"/>
</dbReference>
<dbReference type="InterPro" id="IPR036392">
    <property type="entry name" value="PLAT/LH2_dom_sf"/>
</dbReference>
<dbReference type="GO" id="GO:0005262">
    <property type="term" value="F:calcium channel activity"/>
    <property type="evidence" value="ECO:0007669"/>
    <property type="project" value="TreeGrafter"/>
</dbReference>
<dbReference type="SUPFAM" id="SSF49723">
    <property type="entry name" value="Lipase/lipooxygenase domain (PLAT/LH2 domain)"/>
    <property type="match status" value="1"/>
</dbReference>
<dbReference type="Pfam" id="PF02010">
    <property type="entry name" value="REJ"/>
    <property type="match status" value="1"/>
</dbReference>
<feature type="domain" description="C-type lectin" evidence="16">
    <location>
        <begin position="34"/>
        <end position="155"/>
    </location>
</feature>
<dbReference type="Gene3D" id="3.10.100.10">
    <property type="entry name" value="Mannose-Binding Protein A, subunit A"/>
    <property type="match status" value="1"/>
</dbReference>
<evidence type="ECO:0000256" key="4">
    <source>
        <dbReference type="ARBA" id="ARBA00022729"/>
    </source>
</evidence>
<dbReference type="InterPro" id="IPR013122">
    <property type="entry name" value="PKD1_2_channel"/>
</dbReference>
<dbReference type="GeneID" id="108890611"/>
<evidence type="ECO:0000259" key="20">
    <source>
        <dbReference type="PROSITE" id="PS51111"/>
    </source>
</evidence>
<dbReference type="InterPro" id="IPR002859">
    <property type="entry name" value="PKD/REJ-like"/>
</dbReference>
<dbReference type="FunFam" id="2.60.60.20:FF:000008">
    <property type="entry name" value="Polycystic kidney disease 1-like 2, isoform CRA_a"/>
    <property type="match status" value="1"/>
</dbReference>
<dbReference type="GO" id="GO:0016020">
    <property type="term" value="C:membrane"/>
    <property type="evidence" value="ECO:0007669"/>
    <property type="project" value="UniProtKB-SubCell"/>
</dbReference>
<evidence type="ECO:0000256" key="14">
    <source>
        <dbReference type="SAM" id="Phobius"/>
    </source>
</evidence>
<dbReference type="Pfam" id="PF01825">
    <property type="entry name" value="GPS"/>
    <property type="match status" value="1"/>
</dbReference>
<evidence type="ECO:0000259" key="19">
    <source>
        <dbReference type="PROSITE" id="PS50228"/>
    </source>
</evidence>
<dbReference type="Gene3D" id="2.60.120.740">
    <property type="match status" value="1"/>
</dbReference>
<dbReference type="Gene3D" id="2.60.220.50">
    <property type="match status" value="1"/>
</dbReference>
<feature type="region of interest" description="Disordered" evidence="13">
    <location>
        <begin position="1625"/>
        <end position="1657"/>
    </location>
</feature>
<evidence type="ECO:0000259" key="17">
    <source>
        <dbReference type="PROSITE" id="PS50095"/>
    </source>
</evidence>
<evidence type="ECO:0000256" key="9">
    <source>
        <dbReference type="ARBA" id="ARBA00023157"/>
    </source>
</evidence>
<feature type="transmembrane region" description="Helical" evidence="14">
    <location>
        <begin position="1966"/>
        <end position="1988"/>
    </location>
</feature>
<dbReference type="SMART" id="SM00308">
    <property type="entry name" value="LH2"/>
    <property type="match status" value="1"/>
</dbReference>
<evidence type="ECO:0000313" key="21">
    <source>
        <dbReference type="Proteomes" id="UP000694890"/>
    </source>
</evidence>
<sequence>MDGTLTLMLLFLSWTCYAEEDAETLSCPEYQEAFDASCYEFVGLRRSFLSAQGWCERGGGHLAFVLNDETQQFLQKHLEPEKDWWLGLAPAAPNLTLESAATEGSLAWLDGSDVSYSNWVDMPDADAACGYILRHSGFQWQTTVNCSQELNFICQFDSERSIACDGQNATLQCGSGQVIEIDDSFYGRKTIHYCRSRLTASATSSQEECSWIDVVDSVTAHCHGLQACQAPVDRSSFGEPCPALGSYLSVEYSCKNGLHLLMSKLAAVFDNVTITVKWLLHPFQGNLTCTLNAGDGHTIDPYSPEEMESTVIHKFTRPGVFVVGVECTTSDWHVTAQRAITIQEPVGEFSVIRCYGSNVSTDGSKCNALYGRPVQIQVTVDAGTNVSYTIQHEDQLVANSSVDRGITPHNITLSSSVVEQLGRGCHNLTVAASNGVKAQTVSTDLELCLLEPVDGLQASVMSEEGECPDSTDIIIGVSLERGAPVQLLFNLTGAGDAVSETRDMLNGSVQAYTFSSPIEGLLRVSVQAMNALSASDVDVDLEDILEACHSSPDPHGNSTGNMSIDDSADLKITASPDTLVDYSHTVTLRVTGTESLPSRGLTFEWTCKKNCKCRNKTGWRDETHVIEKDCLPNPFEFFRYTLTVRRAAWFRKWADLASASKCITVAPKEFTNVTISCDNCASINVNDHVKLRLSCVTTCPDVVWFIEDPRPVTGAETCYSEAGRRPPIEKQDGSTEYTVHSRHLKVSRDTLHNISVTVYGKKDPGFARYTLPVPGPEPTEPATDPGVTTDAPSDPSPPSCSISPTSGTVLDAFDITCKPSSFCSAGCLYCFKTDSGKHLRCSNANEVKSVLLPLGDKNNNYSLSVVVTVKNGHEKVSTAVTAQVWKSNSSASVEALQSAVEDTVTQLEQQGLLSGEALGQIFTSVSDLLNNETGQDQREARTKLREQMLTKMTTVLVDSPTNTTQEVQVTARAVAGLTQRSEELSPAAQEEAGSLLVDLSSSLSTISVNQDDGDDGEVVQAATPIVEAASNILNVSSNRKVSDFLLTGINNVQSALLNNKKLNGDPAIIDSGQISVYVNRVSPGSMQVQDINVQKSSSSRFSFPRLPEDVVSPEEPVDVRMMSFEKNPYSWKEENITGTVGSVSLTRMNGSVIPVENLPEEIEILLPRLGVGQENSTVLDLANFSTLIIDVPSPDVTLVLKMEPSEDISFMLFLGYKDYPSHENHVAKTQIPLENSKEEEKYTWVLSPRDRTGDAGAHYLVMKPIVEPGVKSINTTVTVTSIAAQCKYWNETESSWSEDGCRVGPLTTPLVTQCLCNHLTLFGSSFFVLPNLVDVSRTAELFATFTNNPVVVCFVGAIFSVYLLVVVWARRKDIQDSAKVKITVLEDNDPLAEYRYMLNISTGHRHGASTSSQVTITLLGTEGESDPHHLTDPDKPVFERGGVDMFLLTTHFSLGDLQSIRLWHDNSGERPAWYVNKVMVQDLESGQKWHFLCNSWLAVDVGECTLDKVFPAATEMDLKRFSNLFFMKTAKDFRDGHIWFSVISRPPCSTFTRVQRVSCCFSLLLCTMLTSIMFWGIPTDPSEQTMDLGHIEFTWQQVMIGVQSSIIMFPINLLIVSIFRNTRPREKTSKTEASKQGKTGRVSPSQTSSPQKELKDITPDTVIKDIKRIAQSLSKAMKSPLPHQELRPGQPADINTLLSLVEDIIRQQNRAAGDFYSDATKRDRSMILSLGAVSLQENSLCGSPERTSDEVQKKSNNSRYLYRQLRHVEKELALLGPTRFPNPDSYNRAMQQVQGMRGLLEYHLPSSSLDGDQPDRSPSPEESLGNGDSTRKCCQGGLPWWFVFVGWILVIATSGVSGYFTMMYGLTYGKDRSISWLISMVVSFFESLFITQPLKVLGFAAFFALVLKKVDQEEYGEPQIDESLRNPDDPDAVRAARRDSTCSFYQPPPPTDIERMRNNMIKEQKVFALVREILAYMGFMWMLLLVAYGQRDPNAYFLTQHIRQSFSRGISDSMSIQDVFSWANTTLLSSLFGEHPGFITDGNSKLVGNARLRQVRVKTNSCDVAHSLQQSVPDCHAPYSWELEDMGSYGPGWSHPAGGNASLNLQGPWTYQSQRKLRAYPIWGSVKLYRGGGFVVDLGPDLQNSSRSLQYLYDSTWFDVYTQAIFVEFTVYNANVNLFCIVTLMLETTAVGAFQFRSELQSVRLYQSTGGLHVFVMASEAIYFLFIIYYMFVQGKLMKQQRWSYFRSKWNLLELAIIILSWSALSVFIKRTLLGKRDMDYYQNNRDQYASFHETAKADAVLGYLIAFLVLMATVKLWHLLRLNPKLHMITSTLQRAWTDISGFLVVMTIMFLAYSITSNLMYGWKLHSYRTLLDAAQTIISLQLGIFNYEEVLSYNPVLGAFLIGSCIVFMTFVVLNLFISVILVAFSQEQIHHKPSEEEEIVDLMLMKLCSLFGVKCKKQGGDSLTERPGVSSASTTSTISSGNIHEG</sequence>
<dbReference type="PROSITE" id="PS50221">
    <property type="entry name" value="GAIN_B"/>
    <property type="match status" value="1"/>
</dbReference>
<dbReference type="InterPro" id="IPR003915">
    <property type="entry name" value="PKD_2"/>
</dbReference>
<evidence type="ECO:0000256" key="1">
    <source>
        <dbReference type="ARBA" id="ARBA00004141"/>
    </source>
</evidence>
<feature type="transmembrane region" description="Helical" evidence="14">
    <location>
        <begin position="2214"/>
        <end position="2232"/>
    </location>
</feature>
<dbReference type="Pfam" id="PF20519">
    <property type="entry name" value="Polycystin_dom"/>
    <property type="match status" value="1"/>
</dbReference>
<feature type="compositionally biased region" description="Polar residues" evidence="13">
    <location>
        <begin position="1636"/>
        <end position="1651"/>
    </location>
</feature>
<dbReference type="GO" id="GO:0030246">
    <property type="term" value="F:carbohydrate binding"/>
    <property type="evidence" value="ECO:0007669"/>
    <property type="project" value="UniProtKB-KW"/>
</dbReference>
<dbReference type="InterPro" id="IPR042060">
    <property type="entry name" value="PLAT_polycystin1"/>
</dbReference>
<dbReference type="InterPro" id="IPR046338">
    <property type="entry name" value="GAIN_dom_sf"/>
</dbReference>
<evidence type="ECO:0000256" key="8">
    <source>
        <dbReference type="ARBA" id="ARBA00023136"/>
    </source>
</evidence>
<evidence type="ECO:0000256" key="6">
    <source>
        <dbReference type="ARBA" id="ARBA00022737"/>
    </source>
</evidence>
<dbReference type="PROSITE" id="PS51111">
    <property type="entry name" value="REJ"/>
    <property type="match status" value="1"/>
</dbReference>
<dbReference type="PROSITE" id="PS50095">
    <property type="entry name" value="PLAT"/>
    <property type="match status" value="1"/>
</dbReference>
<dbReference type="SUPFAM" id="SSF56436">
    <property type="entry name" value="C-type lectin-like"/>
    <property type="match status" value="1"/>
</dbReference>
<dbReference type="PANTHER" id="PTHR10877">
    <property type="entry name" value="POLYCYSTIN FAMILY MEMBER"/>
    <property type="match status" value="1"/>
</dbReference>
<dbReference type="InterPro" id="IPR014010">
    <property type="entry name" value="REJ_dom"/>
</dbReference>
<dbReference type="Pfam" id="PF01477">
    <property type="entry name" value="PLAT"/>
    <property type="match status" value="1"/>
</dbReference>
<proteinExistence type="inferred from homology"/>
<feature type="transmembrane region" description="Helical" evidence="14">
    <location>
        <begin position="1559"/>
        <end position="1578"/>
    </location>
</feature>
<feature type="transmembrane region" description="Helical" evidence="14">
    <location>
        <begin position="1874"/>
        <end position="1907"/>
    </location>
</feature>
<dbReference type="RefSeq" id="XP_018543057.1">
    <property type="nucleotide sequence ID" value="XM_018687541.2"/>
</dbReference>
<feature type="compositionally biased region" description="Low complexity" evidence="13">
    <location>
        <begin position="2474"/>
        <end position="2484"/>
    </location>
</feature>
<feature type="transmembrane region" description="Helical" evidence="14">
    <location>
        <begin position="1840"/>
        <end position="1862"/>
    </location>
</feature>
<feature type="transmembrane region" description="Helical" evidence="14">
    <location>
        <begin position="2341"/>
        <end position="2361"/>
    </location>
</feature>
<feature type="region of interest" description="Disordered" evidence="13">
    <location>
        <begin position="2464"/>
        <end position="2490"/>
    </location>
</feature>
<evidence type="ECO:0000256" key="5">
    <source>
        <dbReference type="ARBA" id="ARBA00022734"/>
    </source>
</evidence>
<dbReference type="Proteomes" id="UP000694890">
    <property type="component" value="Linkage group LG2"/>
</dbReference>
<evidence type="ECO:0000256" key="13">
    <source>
        <dbReference type="SAM" id="MobiDB-lite"/>
    </source>
</evidence>
<evidence type="ECO:0000259" key="16">
    <source>
        <dbReference type="PROSITE" id="PS50041"/>
    </source>
</evidence>
<dbReference type="CDD" id="cd01752">
    <property type="entry name" value="PLAT_polycystin"/>
    <property type="match status" value="1"/>
</dbReference>
<dbReference type="KEGG" id="lcf:108890611"/>
<dbReference type="InterPro" id="IPR043159">
    <property type="entry name" value="Lectin_gal-bd_sf"/>
</dbReference>
<keyword evidence="3 14" id="KW-0812">Transmembrane</keyword>
<dbReference type="InterPro" id="IPR057244">
    <property type="entry name" value="GAIN_B"/>
</dbReference>
<dbReference type="SMART" id="SM00303">
    <property type="entry name" value="GPS"/>
    <property type="match status" value="1"/>
</dbReference>
<comment type="similarity">
    <text evidence="2">Belongs to the polycystin family.</text>
</comment>
<feature type="transmembrane region" description="Helical" evidence="14">
    <location>
        <begin position="1598"/>
        <end position="1619"/>
    </location>
</feature>
<keyword evidence="6" id="KW-0677">Repeat</keyword>
<dbReference type="Pfam" id="PF08016">
    <property type="entry name" value="PKD_channel"/>
    <property type="match status" value="1"/>
</dbReference>
<dbReference type="PROSITE" id="PS50041">
    <property type="entry name" value="C_TYPE_LECTIN_2"/>
    <property type="match status" value="1"/>
</dbReference>